<protein>
    <submittedName>
        <fullName evidence="2">Helix-turn-helix</fullName>
    </submittedName>
</protein>
<evidence type="ECO:0000313" key="2">
    <source>
        <dbReference type="EMBL" id="SFK37258.1"/>
    </source>
</evidence>
<dbReference type="EMBL" id="FOSW01000001">
    <property type="protein sequence ID" value="SFK37258.1"/>
    <property type="molecule type" value="Genomic_DNA"/>
</dbReference>
<accession>A0A1I3YZM3</accession>
<dbReference type="OrthoDB" id="3870806at2"/>
<dbReference type="CDD" id="cd00093">
    <property type="entry name" value="HTH_XRE"/>
    <property type="match status" value="1"/>
</dbReference>
<dbReference type="GO" id="GO:0003677">
    <property type="term" value="F:DNA binding"/>
    <property type="evidence" value="ECO:0007669"/>
    <property type="project" value="InterPro"/>
</dbReference>
<dbReference type="SUPFAM" id="SSF47413">
    <property type="entry name" value="lambda repressor-like DNA-binding domains"/>
    <property type="match status" value="1"/>
</dbReference>
<dbReference type="InParanoid" id="A0A1I3YZM3"/>
<dbReference type="STRING" id="504800.SAMN04488085_101274"/>
<dbReference type="Gene3D" id="1.10.260.40">
    <property type="entry name" value="lambda repressor-like DNA-binding domains"/>
    <property type="match status" value="1"/>
</dbReference>
<sequence length="73" mass="8126">MSLVDSIKAAQLPPPAVRRRIRTDARVSLADLAAELQVSPVTVHRWERGIVAPRRERAIAYRDLLEALRDAAA</sequence>
<dbReference type="Proteomes" id="UP000199152">
    <property type="component" value="Unassembled WGS sequence"/>
</dbReference>
<dbReference type="Pfam" id="PF01381">
    <property type="entry name" value="HTH_3"/>
    <property type="match status" value="1"/>
</dbReference>
<proteinExistence type="predicted"/>
<dbReference type="InterPro" id="IPR010982">
    <property type="entry name" value="Lambda_DNA-bd_dom_sf"/>
</dbReference>
<evidence type="ECO:0000259" key="1">
    <source>
        <dbReference type="PROSITE" id="PS50943"/>
    </source>
</evidence>
<dbReference type="PROSITE" id="PS50943">
    <property type="entry name" value="HTH_CROC1"/>
    <property type="match status" value="1"/>
</dbReference>
<gene>
    <name evidence="2" type="ORF">SAMN04488085_101274</name>
</gene>
<dbReference type="RefSeq" id="WP_091320228.1">
    <property type="nucleotide sequence ID" value="NZ_FOSW01000001.1"/>
</dbReference>
<dbReference type="InterPro" id="IPR001387">
    <property type="entry name" value="Cro/C1-type_HTH"/>
</dbReference>
<name>A0A1I3YZM3_9ACTN</name>
<feature type="domain" description="HTH cro/C1-type" evidence="1">
    <location>
        <begin position="19"/>
        <end position="72"/>
    </location>
</feature>
<evidence type="ECO:0000313" key="3">
    <source>
        <dbReference type="Proteomes" id="UP000199152"/>
    </source>
</evidence>
<keyword evidence="3" id="KW-1185">Reference proteome</keyword>
<reference evidence="2 3" key="1">
    <citation type="submission" date="2016-10" db="EMBL/GenBank/DDBJ databases">
        <authorList>
            <person name="de Groot N.N."/>
        </authorList>
    </citation>
    <scope>NUCLEOTIDE SEQUENCE [LARGE SCALE GENOMIC DNA]</scope>
    <source>
        <strain evidence="2 3">DSM 45317</strain>
    </source>
</reference>
<organism evidence="2 3">
    <name type="scientific">Geodermatophilus ruber</name>
    <dbReference type="NCBI Taxonomy" id="504800"/>
    <lineage>
        <taxon>Bacteria</taxon>
        <taxon>Bacillati</taxon>
        <taxon>Actinomycetota</taxon>
        <taxon>Actinomycetes</taxon>
        <taxon>Geodermatophilales</taxon>
        <taxon>Geodermatophilaceae</taxon>
        <taxon>Geodermatophilus</taxon>
    </lineage>
</organism>
<dbReference type="AlphaFoldDB" id="A0A1I3YZM3"/>